<gene>
    <name evidence="1" type="ORF">QAD02_003498</name>
</gene>
<comment type="caution">
    <text evidence="1">The sequence shown here is derived from an EMBL/GenBank/DDBJ whole genome shotgun (WGS) entry which is preliminary data.</text>
</comment>
<protein>
    <submittedName>
        <fullName evidence="1">Uncharacterized protein</fullName>
    </submittedName>
</protein>
<accession>A0ACC2NME8</accession>
<dbReference type="Proteomes" id="UP001239111">
    <property type="component" value="Chromosome 3"/>
</dbReference>
<organism evidence="1 2">
    <name type="scientific">Eretmocerus hayati</name>
    <dbReference type="NCBI Taxonomy" id="131215"/>
    <lineage>
        <taxon>Eukaryota</taxon>
        <taxon>Metazoa</taxon>
        <taxon>Ecdysozoa</taxon>
        <taxon>Arthropoda</taxon>
        <taxon>Hexapoda</taxon>
        <taxon>Insecta</taxon>
        <taxon>Pterygota</taxon>
        <taxon>Neoptera</taxon>
        <taxon>Endopterygota</taxon>
        <taxon>Hymenoptera</taxon>
        <taxon>Apocrita</taxon>
        <taxon>Proctotrupomorpha</taxon>
        <taxon>Chalcidoidea</taxon>
        <taxon>Aphelinidae</taxon>
        <taxon>Aphelininae</taxon>
        <taxon>Eretmocerus</taxon>
    </lineage>
</organism>
<reference evidence="1" key="1">
    <citation type="submission" date="2023-04" db="EMBL/GenBank/DDBJ databases">
        <title>A chromosome-level genome assembly of the parasitoid wasp Eretmocerus hayati.</title>
        <authorList>
            <person name="Zhong Y."/>
            <person name="Liu S."/>
            <person name="Liu Y."/>
        </authorList>
    </citation>
    <scope>NUCLEOTIDE SEQUENCE</scope>
    <source>
        <strain evidence="1">ZJU_SS_LIU_2023</strain>
    </source>
</reference>
<keyword evidence="2" id="KW-1185">Reference proteome</keyword>
<evidence type="ECO:0000313" key="2">
    <source>
        <dbReference type="Proteomes" id="UP001239111"/>
    </source>
</evidence>
<sequence>MARPQNCYDPAGPIQEIIVPEELGPNDARLREFTTACRDLATETHRKAKVIFGRDISRLTEAQRIVCLKTVVRSNPRKIAVTVISSQPSHAGLRVINKEPYKPPPQTEPPPRKTPNLNLIELLIEGYDPDFHRIREEDLADAVTRGPGTYLYCYNVSYDHLGSKFEGYLYKDNIIRASNVDPKKNRYIQHSPGINKSFIYIASQRAFGEMHIEDAHLGSFNLVICNLLPDSRHLPSKFWIFVLDGQKLIQVVQRHYRPSDKNETPEQICQFILHHKNLFISIAFLKLHGIPYITFYQYPEDCVYVKPGVFHMVINLTPNLAEAINYGDDLWNLLAEHLVTCQCDENRYSLLPDTPDLDVVLASRQLDAYPCPFRGCEFFSRDKASFDRHLAEVHEEVQLDLRPDKTWCKACKRGIRTKDVADPISRPRHQGFSSTLSFIYLSPVYRIMFSGKASLLLRTYRNAPGFGLTQCPVCKSYILDVEIHDHILNCSAKPYLCDICKHTFSNKRALRRHVVEVHHF</sequence>
<dbReference type="EMBL" id="CM056743">
    <property type="protein sequence ID" value="KAJ8672239.1"/>
    <property type="molecule type" value="Genomic_DNA"/>
</dbReference>
<proteinExistence type="predicted"/>
<evidence type="ECO:0000313" key="1">
    <source>
        <dbReference type="EMBL" id="KAJ8672239.1"/>
    </source>
</evidence>
<name>A0ACC2NME8_9HYME</name>